<sequence length="59" mass="6834">MTYLLKMAEKQKKIMGHDEPSDNYQSLNNKVENLAERRKAISQAKARQKVLLASSKITW</sequence>
<dbReference type="Proteomes" id="UP000299580">
    <property type="component" value="Chromosome"/>
</dbReference>
<proteinExistence type="predicted"/>
<accession>A0A4P8QW72</accession>
<dbReference type="KEGG" id="brb:EH207_15495"/>
<keyword evidence="2" id="KW-1185">Reference proteome</keyword>
<name>A0A4P8QW72_9GAMM</name>
<evidence type="ECO:0000313" key="1">
    <source>
        <dbReference type="EMBL" id="QCR09800.1"/>
    </source>
</evidence>
<dbReference type="RefSeq" id="WP_137714801.1">
    <property type="nucleotide sequence ID" value="NZ_CP034035.1"/>
</dbReference>
<dbReference type="OrthoDB" id="9906504at2"/>
<dbReference type="EMBL" id="CP034035">
    <property type="protein sequence ID" value="QCR09800.1"/>
    <property type="molecule type" value="Genomic_DNA"/>
</dbReference>
<dbReference type="AlphaFoldDB" id="A0A4P8QW72"/>
<reference evidence="1 2" key="1">
    <citation type="submission" date="2018-11" db="EMBL/GenBank/DDBJ databases">
        <title>Genome sequences of Brenneria nigrifluens and Brenneria rubrifaciens.</title>
        <authorList>
            <person name="Poret-Peterson A.T."/>
            <person name="McClean A.E."/>
            <person name="Kluepfel D.A."/>
        </authorList>
    </citation>
    <scope>NUCLEOTIDE SEQUENCE [LARGE SCALE GENOMIC DNA]</scope>
    <source>
        <strain evidence="1 2">6D370</strain>
    </source>
</reference>
<organism evidence="1 2">
    <name type="scientific">Brenneria rubrifaciens</name>
    <dbReference type="NCBI Taxonomy" id="55213"/>
    <lineage>
        <taxon>Bacteria</taxon>
        <taxon>Pseudomonadati</taxon>
        <taxon>Pseudomonadota</taxon>
        <taxon>Gammaproteobacteria</taxon>
        <taxon>Enterobacterales</taxon>
        <taxon>Pectobacteriaceae</taxon>
        <taxon>Brenneria</taxon>
    </lineage>
</organism>
<protein>
    <submittedName>
        <fullName evidence="1">Uncharacterized protein</fullName>
    </submittedName>
</protein>
<gene>
    <name evidence="1" type="ORF">EH207_15495</name>
</gene>
<evidence type="ECO:0000313" key="2">
    <source>
        <dbReference type="Proteomes" id="UP000299580"/>
    </source>
</evidence>